<dbReference type="GO" id="GO:0003677">
    <property type="term" value="F:DNA binding"/>
    <property type="evidence" value="ECO:0007669"/>
    <property type="project" value="InterPro"/>
</dbReference>
<evidence type="ECO:0000313" key="4">
    <source>
        <dbReference type="EMBL" id="HIT99591.1"/>
    </source>
</evidence>
<keyword evidence="2" id="KW-1277">Toxin-antitoxin system</keyword>
<dbReference type="Pfam" id="PF02452">
    <property type="entry name" value="PemK_toxin"/>
    <property type="match status" value="1"/>
</dbReference>
<sequence>MEERSFKRGEIYVADLSPYVGSEQGGIRPVIILQNNLGNIFSPTLIVAPLTSRYKKRNLPTHYLIEDVEELKTTSLVLLEQIKTIDKRRITEYIGQASKDDIKNIEKALTISLGFEIPVEIDAP</sequence>
<dbReference type="SUPFAM" id="SSF50118">
    <property type="entry name" value="Cell growth inhibitor/plasmid maintenance toxic component"/>
    <property type="match status" value="1"/>
</dbReference>
<comment type="function">
    <text evidence="3">Toxic component of a type II toxin-antitoxin (TA) system.</text>
</comment>
<organism evidence="4 5">
    <name type="scientific">Candidatus Allocopromorpha excrementavium</name>
    <dbReference type="NCBI Taxonomy" id="2840741"/>
    <lineage>
        <taxon>Bacteria</taxon>
        <taxon>Bacillati</taxon>
        <taxon>Bacillota</taxon>
        <taxon>Clostridia</taxon>
        <taxon>Eubacteriales</taxon>
        <taxon>Eubacteriaceae</taxon>
        <taxon>Eubacteriaceae incertae sedis</taxon>
        <taxon>Candidatus Allocopromorpha</taxon>
    </lineage>
</organism>
<dbReference type="PANTHER" id="PTHR33988">
    <property type="entry name" value="ENDORIBONUCLEASE MAZF-RELATED"/>
    <property type="match status" value="1"/>
</dbReference>
<keyword evidence="3" id="KW-0540">Nuclease</keyword>
<comment type="caution">
    <text evidence="4">The sequence shown here is derived from an EMBL/GenBank/DDBJ whole genome shotgun (WGS) entry which is preliminary data.</text>
</comment>
<evidence type="ECO:0000256" key="2">
    <source>
        <dbReference type="ARBA" id="ARBA00022649"/>
    </source>
</evidence>
<keyword evidence="3" id="KW-0255">Endonuclease</keyword>
<evidence type="ECO:0000256" key="3">
    <source>
        <dbReference type="PIRNR" id="PIRNR033490"/>
    </source>
</evidence>
<reference evidence="4" key="2">
    <citation type="journal article" date="2021" name="PeerJ">
        <title>Extensive microbial diversity within the chicken gut microbiome revealed by metagenomics and culture.</title>
        <authorList>
            <person name="Gilroy R."/>
            <person name="Ravi A."/>
            <person name="Getino M."/>
            <person name="Pursley I."/>
            <person name="Horton D.L."/>
            <person name="Alikhan N.F."/>
            <person name="Baker D."/>
            <person name="Gharbi K."/>
            <person name="Hall N."/>
            <person name="Watson M."/>
            <person name="Adriaenssens E.M."/>
            <person name="Foster-Nyarko E."/>
            <person name="Jarju S."/>
            <person name="Secka A."/>
            <person name="Antonio M."/>
            <person name="Oren A."/>
            <person name="Chaudhuri R.R."/>
            <person name="La Ragione R."/>
            <person name="Hildebrand F."/>
            <person name="Pallen M.J."/>
        </authorList>
    </citation>
    <scope>NUCLEOTIDE SEQUENCE</scope>
    <source>
        <strain evidence="4">CHK176-22527</strain>
    </source>
</reference>
<comment type="similarity">
    <text evidence="1 3">Belongs to the PemK/MazF family.</text>
</comment>
<dbReference type="EMBL" id="DVLX01000060">
    <property type="protein sequence ID" value="HIT99591.1"/>
    <property type="molecule type" value="Genomic_DNA"/>
</dbReference>
<reference evidence="4" key="1">
    <citation type="submission" date="2020-10" db="EMBL/GenBank/DDBJ databases">
        <authorList>
            <person name="Gilroy R."/>
        </authorList>
    </citation>
    <scope>NUCLEOTIDE SEQUENCE</scope>
    <source>
        <strain evidence="4">CHK176-22527</strain>
    </source>
</reference>
<dbReference type="Gene3D" id="2.30.30.110">
    <property type="match status" value="1"/>
</dbReference>
<keyword evidence="3" id="KW-0378">Hydrolase</keyword>
<dbReference type="GO" id="GO:0016787">
    <property type="term" value="F:hydrolase activity"/>
    <property type="evidence" value="ECO:0007669"/>
    <property type="project" value="UniProtKB-KW"/>
</dbReference>
<protein>
    <recommendedName>
        <fullName evidence="3">mRNA interferase</fullName>
        <ecNumber evidence="3">3.1.-.-</ecNumber>
    </recommendedName>
</protein>
<dbReference type="AlphaFoldDB" id="A0A9D1KU92"/>
<dbReference type="PIRSF" id="PIRSF033490">
    <property type="entry name" value="MazF"/>
    <property type="match status" value="1"/>
</dbReference>
<dbReference type="InterPro" id="IPR011067">
    <property type="entry name" value="Plasmid_toxin/cell-grow_inhib"/>
</dbReference>
<dbReference type="PANTHER" id="PTHR33988:SF2">
    <property type="entry name" value="ENDORIBONUCLEASE MAZF"/>
    <property type="match status" value="1"/>
</dbReference>
<dbReference type="EC" id="3.1.-.-" evidence="3"/>
<evidence type="ECO:0000256" key="1">
    <source>
        <dbReference type="ARBA" id="ARBA00007521"/>
    </source>
</evidence>
<name>A0A9D1KU92_9FIRM</name>
<dbReference type="Proteomes" id="UP000824159">
    <property type="component" value="Unassembled WGS sequence"/>
</dbReference>
<dbReference type="InterPro" id="IPR003477">
    <property type="entry name" value="PemK-like"/>
</dbReference>
<dbReference type="GO" id="GO:0016075">
    <property type="term" value="P:rRNA catabolic process"/>
    <property type="evidence" value="ECO:0007669"/>
    <property type="project" value="TreeGrafter"/>
</dbReference>
<dbReference type="GO" id="GO:0006402">
    <property type="term" value="P:mRNA catabolic process"/>
    <property type="evidence" value="ECO:0007669"/>
    <property type="project" value="TreeGrafter"/>
</dbReference>
<accession>A0A9D1KU92</accession>
<gene>
    <name evidence="4" type="ORF">IAD12_04990</name>
</gene>
<dbReference type="GO" id="GO:0004521">
    <property type="term" value="F:RNA endonuclease activity"/>
    <property type="evidence" value="ECO:0007669"/>
    <property type="project" value="TreeGrafter"/>
</dbReference>
<proteinExistence type="inferred from homology"/>
<evidence type="ECO:0000313" key="5">
    <source>
        <dbReference type="Proteomes" id="UP000824159"/>
    </source>
</evidence>